<dbReference type="EMBL" id="GBXM01032376">
    <property type="protein sequence ID" value="JAH76201.1"/>
    <property type="molecule type" value="Transcribed_RNA"/>
</dbReference>
<evidence type="ECO:0000313" key="1">
    <source>
        <dbReference type="EMBL" id="JAH76201.1"/>
    </source>
</evidence>
<reference evidence="1" key="1">
    <citation type="submission" date="2014-11" db="EMBL/GenBank/DDBJ databases">
        <authorList>
            <person name="Amaro Gonzalez C."/>
        </authorList>
    </citation>
    <scope>NUCLEOTIDE SEQUENCE</scope>
</reference>
<dbReference type="AlphaFoldDB" id="A0A0E9VDV1"/>
<reference evidence="1" key="2">
    <citation type="journal article" date="2015" name="Fish Shellfish Immunol.">
        <title>Early steps in the European eel (Anguilla anguilla)-Vibrio vulnificus interaction in the gills: Role of the RtxA13 toxin.</title>
        <authorList>
            <person name="Callol A."/>
            <person name="Pajuelo D."/>
            <person name="Ebbesson L."/>
            <person name="Teles M."/>
            <person name="MacKenzie S."/>
            <person name="Amaro C."/>
        </authorList>
    </citation>
    <scope>NUCLEOTIDE SEQUENCE</scope>
</reference>
<protein>
    <submittedName>
        <fullName evidence="1">Uncharacterized protein</fullName>
    </submittedName>
</protein>
<name>A0A0E9VDV1_ANGAN</name>
<proteinExistence type="predicted"/>
<organism evidence="1">
    <name type="scientific">Anguilla anguilla</name>
    <name type="common">European freshwater eel</name>
    <name type="synonym">Muraena anguilla</name>
    <dbReference type="NCBI Taxonomy" id="7936"/>
    <lineage>
        <taxon>Eukaryota</taxon>
        <taxon>Metazoa</taxon>
        <taxon>Chordata</taxon>
        <taxon>Craniata</taxon>
        <taxon>Vertebrata</taxon>
        <taxon>Euteleostomi</taxon>
        <taxon>Actinopterygii</taxon>
        <taxon>Neopterygii</taxon>
        <taxon>Teleostei</taxon>
        <taxon>Anguilliformes</taxon>
        <taxon>Anguillidae</taxon>
        <taxon>Anguilla</taxon>
    </lineage>
</organism>
<sequence>MLEGTHFVYVTGNWTRQDQRHPGSVYLSSPSESSENMAADCEISAAQWCRCVPKAL</sequence>
<accession>A0A0E9VDV1</accession>